<evidence type="ECO:0000259" key="1">
    <source>
        <dbReference type="Pfam" id="PF01521"/>
    </source>
</evidence>
<evidence type="ECO:0000313" key="2">
    <source>
        <dbReference type="EMBL" id="TQL51530.1"/>
    </source>
</evidence>
<dbReference type="InterPro" id="IPR000361">
    <property type="entry name" value="ATAP_core_dom"/>
</dbReference>
<dbReference type="AlphaFoldDB" id="A0A542YTV7"/>
<evidence type="ECO:0000313" key="3">
    <source>
        <dbReference type="Proteomes" id="UP000319516"/>
    </source>
</evidence>
<reference evidence="2 3" key="1">
    <citation type="submission" date="2019-06" db="EMBL/GenBank/DDBJ databases">
        <title>Sequencing the genomes of 1000 actinobacteria strains.</title>
        <authorList>
            <person name="Klenk H.-P."/>
        </authorList>
    </citation>
    <scope>NUCLEOTIDE SEQUENCE [LARGE SCALE GENOMIC DNA]</scope>
    <source>
        <strain evidence="2 3">DSM 12335</strain>
    </source>
</reference>
<dbReference type="OrthoDB" id="4868950at2"/>
<name>A0A542YTV7_9MICO</name>
<dbReference type="Proteomes" id="UP000319516">
    <property type="component" value="Unassembled WGS sequence"/>
</dbReference>
<proteinExistence type="predicted"/>
<dbReference type="Pfam" id="PF01521">
    <property type="entry name" value="Fe-S_biosyn"/>
    <property type="match status" value="1"/>
</dbReference>
<protein>
    <submittedName>
        <fullName evidence="2">Fe-S cluster assembly iron-binding protein IscA</fullName>
    </submittedName>
</protein>
<accession>A0A542YTV7</accession>
<sequence length="92" mass="9385">MLTVTENAQAVVKGLTDSDELPDTAGLRLAVAGDETQLAVSVVPEPEPTDVVVDAGEGKVYLAEDAATLLDGQTLDATPTEEGVGFTLSPTS</sequence>
<dbReference type="EMBL" id="VFOP01000001">
    <property type="protein sequence ID" value="TQL51530.1"/>
    <property type="molecule type" value="Genomic_DNA"/>
</dbReference>
<keyword evidence="3" id="KW-1185">Reference proteome</keyword>
<comment type="caution">
    <text evidence="2">The sequence shown here is derived from an EMBL/GenBank/DDBJ whole genome shotgun (WGS) entry which is preliminary data.</text>
</comment>
<feature type="domain" description="Core" evidence="1">
    <location>
        <begin position="2"/>
        <end position="87"/>
    </location>
</feature>
<organism evidence="2 3">
    <name type="scientific">Ornithinicoccus hortensis</name>
    <dbReference type="NCBI Taxonomy" id="82346"/>
    <lineage>
        <taxon>Bacteria</taxon>
        <taxon>Bacillati</taxon>
        <taxon>Actinomycetota</taxon>
        <taxon>Actinomycetes</taxon>
        <taxon>Micrococcales</taxon>
        <taxon>Intrasporangiaceae</taxon>
        <taxon>Ornithinicoccus</taxon>
    </lineage>
</organism>
<dbReference type="SUPFAM" id="SSF89360">
    <property type="entry name" value="HesB-like domain"/>
    <property type="match status" value="1"/>
</dbReference>
<dbReference type="InterPro" id="IPR035903">
    <property type="entry name" value="HesB-like_dom_sf"/>
</dbReference>
<dbReference type="RefSeq" id="WP_141785520.1">
    <property type="nucleotide sequence ID" value="NZ_BAAAIK010000011.1"/>
</dbReference>
<gene>
    <name evidence="2" type="ORF">FB467_2677</name>
</gene>
<dbReference type="Gene3D" id="2.60.300.12">
    <property type="entry name" value="HesB-like domain"/>
    <property type="match status" value="1"/>
</dbReference>